<proteinExistence type="predicted"/>
<name>A0A5J4UH32_9EUKA</name>
<accession>A0A5J4UH32</accession>
<reference evidence="1 2" key="1">
    <citation type="submission" date="2019-03" db="EMBL/GenBank/DDBJ databases">
        <title>Single cell metagenomics reveals metabolic interactions within the superorganism composed of flagellate Streblomastix strix and complex community of Bacteroidetes bacteria on its surface.</title>
        <authorList>
            <person name="Treitli S.C."/>
            <person name="Kolisko M."/>
            <person name="Husnik F."/>
            <person name="Keeling P."/>
            <person name="Hampl V."/>
        </authorList>
    </citation>
    <scope>NUCLEOTIDE SEQUENCE [LARGE SCALE GENOMIC DNA]</scope>
    <source>
        <strain evidence="1">ST1C</strain>
    </source>
</reference>
<dbReference type="EMBL" id="SNRW01016329">
    <property type="protein sequence ID" value="KAA6369483.1"/>
    <property type="molecule type" value="Genomic_DNA"/>
</dbReference>
<sequence>TLSLQFHKKRRLFKSLVESYIQIAAISKELKYQKKRPSLQHLRILSLKREDLRTNQV</sequence>
<organism evidence="1 2">
    <name type="scientific">Streblomastix strix</name>
    <dbReference type="NCBI Taxonomy" id="222440"/>
    <lineage>
        <taxon>Eukaryota</taxon>
        <taxon>Metamonada</taxon>
        <taxon>Preaxostyla</taxon>
        <taxon>Oxymonadida</taxon>
        <taxon>Streblomastigidae</taxon>
        <taxon>Streblomastix</taxon>
    </lineage>
</organism>
<gene>
    <name evidence="1" type="ORF">EZS28_034989</name>
</gene>
<comment type="caution">
    <text evidence="1">The sequence shown here is derived from an EMBL/GenBank/DDBJ whole genome shotgun (WGS) entry which is preliminary data.</text>
</comment>
<feature type="non-terminal residue" evidence="1">
    <location>
        <position position="1"/>
    </location>
</feature>
<evidence type="ECO:0000313" key="1">
    <source>
        <dbReference type="EMBL" id="KAA6369483.1"/>
    </source>
</evidence>
<dbReference type="Proteomes" id="UP000324800">
    <property type="component" value="Unassembled WGS sequence"/>
</dbReference>
<protein>
    <submittedName>
        <fullName evidence="1">Uncharacterized protein</fullName>
    </submittedName>
</protein>
<evidence type="ECO:0000313" key="2">
    <source>
        <dbReference type="Proteomes" id="UP000324800"/>
    </source>
</evidence>
<dbReference type="AlphaFoldDB" id="A0A5J4UH32"/>